<feature type="transmembrane region" description="Helical" evidence="6">
    <location>
        <begin position="93"/>
        <end position="121"/>
    </location>
</feature>
<feature type="transmembrane region" description="Helical" evidence="6">
    <location>
        <begin position="51"/>
        <end position="72"/>
    </location>
</feature>
<feature type="transmembrane region" description="Helical" evidence="6">
    <location>
        <begin position="127"/>
        <end position="147"/>
    </location>
</feature>
<feature type="transmembrane region" description="Helical" evidence="6">
    <location>
        <begin position="20"/>
        <end position="45"/>
    </location>
</feature>
<dbReference type="GO" id="GO:0005886">
    <property type="term" value="C:plasma membrane"/>
    <property type="evidence" value="ECO:0007669"/>
    <property type="project" value="UniProtKB-SubCell"/>
</dbReference>
<name>A0A7V2SUP9_9BACT</name>
<dbReference type="Proteomes" id="UP000885797">
    <property type="component" value="Unassembled WGS sequence"/>
</dbReference>
<evidence type="ECO:0000313" key="8">
    <source>
        <dbReference type="EMBL" id="HFC46282.1"/>
    </source>
</evidence>
<comment type="subcellular location">
    <subcellularLocation>
        <location evidence="1">Cell membrane</location>
        <topology evidence="1">Multi-pass membrane protein</topology>
    </subcellularLocation>
</comment>
<keyword evidence="3 6" id="KW-0812">Transmembrane</keyword>
<accession>A0A7V2SUP9</accession>
<dbReference type="Pfam" id="PF12730">
    <property type="entry name" value="ABC2_membrane_4"/>
    <property type="match status" value="1"/>
</dbReference>
<dbReference type="EMBL" id="DRND01000017">
    <property type="protein sequence ID" value="HFC46282.1"/>
    <property type="molecule type" value="Genomic_DNA"/>
</dbReference>
<evidence type="ECO:0000256" key="6">
    <source>
        <dbReference type="SAM" id="Phobius"/>
    </source>
</evidence>
<sequence length="404" mass="44739">MNAFLHIIGRELRSYFNSPIAYCFIVVFLLVTCGLFMTTFFLAGVATMRPFFSSLPLILIIFESALTMRLWAEERKNGTLPLLFSLPTKSTALVLGKYLSAFIFSLLALASTLVIPVMLMALGRPDVGPILGGYLGAVLLIAFLLAMGMSISAFFKDQIVAFIISLVAGFACFLAGLEFISAFIDGWVPGLGTFLRDTIGIGSHFNSFSKGVIDLSDFLYFFSFAAIFLIINVFTLEGYLRYKAQRGFALGCILLVATGVLINGILRDVNIGRVDLTEEKIFTVSPATKRVFERLKVPIKVTYYVSPKEKLPTPMKDMPRDVADILEELSRLSPKFSYKIVHPEDVPDQIEDLHKKGITPFSAQTIEQDALNIKRIYSAISVGYLDKKEEIIPQVVPDSLGSLE</sequence>
<dbReference type="Pfam" id="PF23357">
    <property type="entry name" value="DUF7088"/>
    <property type="match status" value="1"/>
</dbReference>
<feature type="transmembrane region" description="Helical" evidence="6">
    <location>
        <begin position="159"/>
        <end position="184"/>
    </location>
</feature>
<dbReference type="InterPro" id="IPR055396">
    <property type="entry name" value="DUF7088"/>
</dbReference>
<gene>
    <name evidence="8" type="ORF">ENJ63_00195</name>
</gene>
<evidence type="ECO:0000256" key="1">
    <source>
        <dbReference type="ARBA" id="ARBA00004651"/>
    </source>
</evidence>
<evidence type="ECO:0000256" key="5">
    <source>
        <dbReference type="ARBA" id="ARBA00023136"/>
    </source>
</evidence>
<comment type="caution">
    <text evidence="8">The sequence shown here is derived from an EMBL/GenBank/DDBJ whole genome shotgun (WGS) entry which is preliminary data.</text>
</comment>
<keyword evidence="4 6" id="KW-1133">Transmembrane helix</keyword>
<keyword evidence="5 6" id="KW-0472">Membrane</keyword>
<organism evidence="8">
    <name type="scientific">Dissulfuribacter thermophilus</name>
    <dbReference type="NCBI Taxonomy" id="1156395"/>
    <lineage>
        <taxon>Bacteria</taxon>
        <taxon>Pseudomonadati</taxon>
        <taxon>Thermodesulfobacteriota</taxon>
        <taxon>Dissulfuribacteria</taxon>
        <taxon>Dissulfuribacterales</taxon>
        <taxon>Dissulfuribacteraceae</taxon>
        <taxon>Dissulfuribacter</taxon>
    </lineage>
</organism>
<proteinExistence type="predicted"/>
<feature type="transmembrane region" description="Helical" evidence="6">
    <location>
        <begin position="248"/>
        <end position="266"/>
    </location>
</feature>
<evidence type="ECO:0000259" key="7">
    <source>
        <dbReference type="Pfam" id="PF23357"/>
    </source>
</evidence>
<dbReference type="AlphaFoldDB" id="A0A7V2SUP9"/>
<protein>
    <recommendedName>
        <fullName evidence="7">DUF7088 domain-containing protein</fullName>
    </recommendedName>
</protein>
<evidence type="ECO:0000256" key="2">
    <source>
        <dbReference type="ARBA" id="ARBA00022475"/>
    </source>
</evidence>
<keyword evidence="2" id="KW-1003">Cell membrane</keyword>
<dbReference type="PANTHER" id="PTHR30294">
    <property type="entry name" value="MEMBRANE COMPONENT OF ABC TRANSPORTER YHHJ-RELATED"/>
    <property type="match status" value="1"/>
</dbReference>
<evidence type="ECO:0000256" key="4">
    <source>
        <dbReference type="ARBA" id="ARBA00022989"/>
    </source>
</evidence>
<feature type="transmembrane region" description="Helical" evidence="6">
    <location>
        <begin position="218"/>
        <end position="236"/>
    </location>
</feature>
<reference evidence="8" key="1">
    <citation type="journal article" date="2020" name="mSystems">
        <title>Genome- and Community-Level Interaction Insights into Carbon Utilization and Element Cycling Functions of Hydrothermarchaeota in Hydrothermal Sediment.</title>
        <authorList>
            <person name="Zhou Z."/>
            <person name="Liu Y."/>
            <person name="Xu W."/>
            <person name="Pan J."/>
            <person name="Luo Z.H."/>
            <person name="Li M."/>
        </authorList>
    </citation>
    <scope>NUCLEOTIDE SEQUENCE [LARGE SCALE GENOMIC DNA]</scope>
    <source>
        <strain evidence="8">HyVt-503</strain>
    </source>
</reference>
<dbReference type="PANTHER" id="PTHR30294:SF29">
    <property type="entry name" value="MULTIDRUG ABC TRANSPORTER PERMEASE YBHS-RELATED"/>
    <property type="match status" value="1"/>
</dbReference>
<feature type="domain" description="DUF7088" evidence="7">
    <location>
        <begin position="278"/>
        <end position="380"/>
    </location>
</feature>
<feature type="non-terminal residue" evidence="8">
    <location>
        <position position="404"/>
    </location>
</feature>
<dbReference type="InterPro" id="IPR051449">
    <property type="entry name" value="ABC-2_transporter_component"/>
</dbReference>
<evidence type="ECO:0000256" key="3">
    <source>
        <dbReference type="ARBA" id="ARBA00022692"/>
    </source>
</evidence>